<dbReference type="Proteomes" id="UP000230069">
    <property type="component" value="Unassembled WGS sequence"/>
</dbReference>
<evidence type="ECO:0000313" key="3">
    <source>
        <dbReference type="Proteomes" id="UP000230069"/>
    </source>
</evidence>
<protein>
    <submittedName>
        <fullName evidence="2">Uncharacterized protein</fullName>
    </submittedName>
</protein>
<evidence type="ECO:0000256" key="1">
    <source>
        <dbReference type="SAM" id="MobiDB-lite"/>
    </source>
</evidence>
<dbReference type="AlphaFoldDB" id="A0A2G5FC05"/>
<gene>
    <name evidence="2" type="ORF">AQUCO_00100793v1</name>
</gene>
<name>A0A2G5FC05_AQUCA</name>
<organism evidence="2 3">
    <name type="scientific">Aquilegia coerulea</name>
    <name type="common">Rocky mountain columbine</name>
    <dbReference type="NCBI Taxonomy" id="218851"/>
    <lineage>
        <taxon>Eukaryota</taxon>
        <taxon>Viridiplantae</taxon>
        <taxon>Streptophyta</taxon>
        <taxon>Embryophyta</taxon>
        <taxon>Tracheophyta</taxon>
        <taxon>Spermatophyta</taxon>
        <taxon>Magnoliopsida</taxon>
        <taxon>Ranunculales</taxon>
        <taxon>Ranunculaceae</taxon>
        <taxon>Thalictroideae</taxon>
        <taxon>Aquilegia</taxon>
    </lineage>
</organism>
<keyword evidence="3" id="KW-1185">Reference proteome</keyword>
<reference evidence="2 3" key="1">
    <citation type="submission" date="2017-09" db="EMBL/GenBank/DDBJ databases">
        <title>WGS assembly of Aquilegia coerulea Goldsmith.</title>
        <authorList>
            <person name="Hodges S."/>
            <person name="Kramer E."/>
            <person name="Nordborg M."/>
            <person name="Tomkins J."/>
            <person name="Borevitz J."/>
            <person name="Derieg N."/>
            <person name="Yan J."/>
            <person name="Mihaltcheva S."/>
            <person name="Hayes R.D."/>
            <person name="Rokhsar D."/>
        </authorList>
    </citation>
    <scope>NUCLEOTIDE SEQUENCE [LARGE SCALE GENOMIC DNA]</scope>
    <source>
        <strain evidence="3">cv. Goldsmith</strain>
    </source>
</reference>
<proteinExistence type="predicted"/>
<feature type="compositionally biased region" description="Low complexity" evidence="1">
    <location>
        <begin position="9"/>
        <end position="24"/>
    </location>
</feature>
<sequence length="309" mass="35268">MPKDKRGSHSSNRSRASPYSRSSSDVAYPLSKNSEWEEARCPVCMEHPHNAVLLQCSSHDKGCRPYMCDTSRRHSNCFDQFCKTSANTPTSPIQDDPSYPSTVTIEATHMTAPESRAADIQPGQALLADDKNLKLVCPLCRGQVNRCIVVEPARRFMNAKTRSCSSETCDFSGTYADLRKHARIEHPLVRPSEVDPERQRDWRRMEQEMDLRDFFSTINSAAGEDRDEVTSWPVLQLVIVFQIPQIGTSSLPSSSSRTRVLRRRQRRITLTTMSNEDLDLQADSDALEDELILSHQRNHHHRNQRQSRE</sequence>
<dbReference type="EMBL" id="KZ305018">
    <property type="protein sequence ID" value="PIA65538.1"/>
    <property type="molecule type" value="Genomic_DNA"/>
</dbReference>
<feature type="region of interest" description="Disordered" evidence="1">
    <location>
        <begin position="1"/>
        <end position="29"/>
    </location>
</feature>
<dbReference type="PANTHER" id="PTHR31197:SF5">
    <property type="entry name" value="OS01G0612600 PROTEIN"/>
    <property type="match status" value="1"/>
</dbReference>
<evidence type="ECO:0000313" key="2">
    <source>
        <dbReference type="EMBL" id="PIA65538.1"/>
    </source>
</evidence>
<dbReference type="InParanoid" id="A0A2G5FC05"/>
<dbReference type="PANTHER" id="PTHR31197">
    <property type="entry name" value="OS01G0612600 PROTEIN"/>
    <property type="match status" value="1"/>
</dbReference>
<accession>A0A2G5FC05</accession>
<dbReference type="Pfam" id="PF07800">
    <property type="entry name" value="DUF1644"/>
    <property type="match status" value="1"/>
</dbReference>
<dbReference type="InterPro" id="IPR012866">
    <property type="entry name" value="DUF1644"/>
</dbReference>
<dbReference type="STRING" id="218851.A0A2G5FC05"/>
<dbReference type="OrthoDB" id="1921166at2759"/>